<dbReference type="SUPFAM" id="SSF50118">
    <property type="entry name" value="Cell growth inhibitor/plasmid maintenance toxic component"/>
    <property type="match status" value="1"/>
</dbReference>
<evidence type="ECO:0000313" key="3">
    <source>
        <dbReference type="EMBL" id="TRU75113.1"/>
    </source>
</evidence>
<evidence type="ECO:0000313" key="4">
    <source>
        <dbReference type="Proteomes" id="UP000320674"/>
    </source>
</evidence>
<gene>
    <name evidence="3" type="ORF">EWV77_09155</name>
</gene>
<comment type="similarity">
    <text evidence="1">Belongs to the PemK/MazF family.</text>
</comment>
<accession>A0A552HV74</accession>
<dbReference type="GO" id="GO:0006402">
    <property type="term" value="P:mRNA catabolic process"/>
    <property type="evidence" value="ECO:0007669"/>
    <property type="project" value="TreeGrafter"/>
</dbReference>
<dbReference type="InterPro" id="IPR003477">
    <property type="entry name" value="PemK-like"/>
</dbReference>
<protein>
    <submittedName>
        <fullName evidence="3">Type II toxin-antitoxin system PemK/MazF family toxin</fullName>
    </submittedName>
</protein>
<dbReference type="GO" id="GO:0004521">
    <property type="term" value="F:RNA endonuclease activity"/>
    <property type="evidence" value="ECO:0007669"/>
    <property type="project" value="TreeGrafter"/>
</dbReference>
<dbReference type="Gene3D" id="2.30.30.110">
    <property type="match status" value="1"/>
</dbReference>
<sequence>MEDDNYPHQGEIYLIRALKTIGDTKKRPAVVVSINVRNQLSSSVLVVPLTSDLTGGETPTRILIEAGEGGLLTDSLALCDNISAIRQVYLEQGPYGAISPQSRQRIQQGIKIAIAIFENAHVCLSHHPHPKLAINP</sequence>
<dbReference type="GO" id="GO:0003677">
    <property type="term" value="F:DNA binding"/>
    <property type="evidence" value="ECO:0007669"/>
    <property type="project" value="InterPro"/>
</dbReference>
<comment type="caution">
    <text evidence="3">The sequence shown here is derived from an EMBL/GenBank/DDBJ whole genome shotgun (WGS) entry which is preliminary data.</text>
</comment>
<evidence type="ECO:0000256" key="2">
    <source>
        <dbReference type="ARBA" id="ARBA00022649"/>
    </source>
</evidence>
<evidence type="ECO:0000256" key="1">
    <source>
        <dbReference type="ARBA" id="ARBA00007521"/>
    </source>
</evidence>
<dbReference type="Pfam" id="PF02452">
    <property type="entry name" value="PemK_toxin"/>
    <property type="match status" value="1"/>
</dbReference>
<reference evidence="3 4" key="1">
    <citation type="submission" date="2019-01" db="EMBL/GenBank/DDBJ databases">
        <title>Coherence of Microcystis species and biogeography revealed through population genomics.</title>
        <authorList>
            <person name="Perez-Carrascal O.M."/>
            <person name="Terrat Y."/>
            <person name="Giani A."/>
            <person name="Fortin N."/>
            <person name="Tromas N."/>
            <person name="Shapiro B.J."/>
        </authorList>
    </citation>
    <scope>NUCLEOTIDE SEQUENCE [LARGE SCALE GENOMIC DNA]</scope>
    <source>
        <strain evidence="3">Mv_BB_P_19951000_S68D</strain>
    </source>
</reference>
<keyword evidence="2" id="KW-1277">Toxin-antitoxin system</keyword>
<dbReference type="AlphaFoldDB" id="A0A552HV74"/>
<dbReference type="InterPro" id="IPR011067">
    <property type="entry name" value="Plasmid_toxin/cell-grow_inhib"/>
</dbReference>
<dbReference type="GO" id="GO:0016075">
    <property type="term" value="P:rRNA catabolic process"/>
    <property type="evidence" value="ECO:0007669"/>
    <property type="project" value="TreeGrafter"/>
</dbReference>
<dbReference type="PANTHER" id="PTHR33988">
    <property type="entry name" value="ENDORIBONUCLEASE MAZF-RELATED"/>
    <property type="match status" value="1"/>
</dbReference>
<name>A0A552HV74_MICVR</name>
<proteinExistence type="inferred from homology"/>
<dbReference type="EMBL" id="SFAZ01000136">
    <property type="protein sequence ID" value="TRU75113.1"/>
    <property type="molecule type" value="Genomic_DNA"/>
</dbReference>
<organism evidence="3 4">
    <name type="scientific">Microcystis viridis Mv_BB_P_19951000_S68D</name>
    <dbReference type="NCBI Taxonomy" id="2486270"/>
    <lineage>
        <taxon>Bacteria</taxon>
        <taxon>Bacillati</taxon>
        <taxon>Cyanobacteriota</taxon>
        <taxon>Cyanophyceae</taxon>
        <taxon>Oscillatoriophycideae</taxon>
        <taxon>Chroococcales</taxon>
        <taxon>Microcystaceae</taxon>
        <taxon>Microcystis</taxon>
    </lineage>
</organism>
<dbReference type="Proteomes" id="UP000320674">
    <property type="component" value="Unassembled WGS sequence"/>
</dbReference>